<evidence type="ECO:0000313" key="1">
    <source>
        <dbReference type="EMBL" id="MCS0598948.1"/>
    </source>
</evidence>
<dbReference type="InterPro" id="IPR011059">
    <property type="entry name" value="Metal-dep_hydrolase_composite"/>
</dbReference>
<proteinExistence type="predicted"/>
<dbReference type="SUPFAM" id="SSF51338">
    <property type="entry name" value="Composite domain of metallo-dependent hydrolases"/>
    <property type="match status" value="1"/>
</dbReference>
<dbReference type="RefSeq" id="WP_258829948.1">
    <property type="nucleotide sequence ID" value="NZ_JANUHA010000020.1"/>
</dbReference>
<reference evidence="1 2" key="1">
    <citation type="submission" date="2022-08" db="EMBL/GenBank/DDBJ databases">
        <title>Reclassification of Massilia species as members of the genera Telluria, Duganella, Pseudoduganella, Mokoshia gen. nov. and Zemynaea gen. nov. using orthogonal and non-orthogonal genome-based approaches.</title>
        <authorList>
            <person name="Bowman J.P."/>
        </authorList>
    </citation>
    <scope>NUCLEOTIDE SEQUENCE [LARGE SCALE GENOMIC DNA]</scope>
    <source>
        <strain evidence="1 2">JCM 31661</strain>
    </source>
</reference>
<evidence type="ECO:0000313" key="2">
    <source>
        <dbReference type="Proteomes" id="UP001206572"/>
    </source>
</evidence>
<comment type="caution">
    <text evidence="1">The sequence shown here is derived from an EMBL/GenBank/DDBJ whole genome shotgun (WGS) entry which is preliminary data.</text>
</comment>
<sequence length="69" mass="7414">MRGDPLADIRAAAAVQFVVKNGRVITVDEILAPARTPRQLEARRQALAAQDAFCRRDPAHCAEGGGHAH</sequence>
<dbReference type="EMBL" id="JANUHA010000020">
    <property type="protein sequence ID" value="MCS0598948.1"/>
    <property type="molecule type" value="Genomic_DNA"/>
</dbReference>
<keyword evidence="2" id="KW-1185">Reference proteome</keyword>
<protein>
    <recommendedName>
        <fullName evidence="3">Amidohydrolase</fullName>
    </recommendedName>
</protein>
<accession>A0ABT2ARS4</accession>
<dbReference type="Proteomes" id="UP001206572">
    <property type="component" value="Unassembled WGS sequence"/>
</dbReference>
<name>A0ABT2ARS4_9BURK</name>
<evidence type="ECO:0008006" key="3">
    <source>
        <dbReference type="Google" id="ProtNLM"/>
    </source>
</evidence>
<gene>
    <name evidence="1" type="ORF">NX780_21615</name>
</gene>
<organism evidence="1 2">
    <name type="scientific">Massilia agri</name>
    <dbReference type="NCBI Taxonomy" id="1886785"/>
    <lineage>
        <taxon>Bacteria</taxon>
        <taxon>Pseudomonadati</taxon>
        <taxon>Pseudomonadota</taxon>
        <taxon>Betaproteobacteria</taxon>
        <taxon>Burkholderiales</taxon>
        <taxon>Oxalobacteraceae</taxon>
        <taxon>Telluria group</taxon>
        <taxon>Massilia</taxon>
    </lineage>
</organism>